<dbReference type="PANTHER" id="PTHR46599:SF3">
    <property type="entry name" value="PIGGYBAC TRANSPOSABLE ELEMENT-DERIVED PROTEIN 4"/>
    <property type="match status" value="1"/>
</dbReference>
<organism evidence="4 5">
    <name type="scientific">Elysia crispata</name>
    <name type="common">lettuce slug</name>
    <dbReference type="NCBI Taxonomy" id="231223"/>
    <lineage>
        <taxon>Eukaryota</taxon>
        <taxon>Metazoa</taxon>
        <taxon>Spiralia</taxon>
        <taxon>Lophotrochozoa</taxon>
        <taxon>Mollusca</taxon>
        <taxon>Gastropoda</taxon>
        <taxon>Heterobranchia</taxon>
        <taxon>Euthyneura</taxon>
        <taxon>Panpulmonata</taxon>
        <taxon>Sacoglossa</taxon>
        <taxon>Placobranchoidea</taxon>
        <taxon>Plakobranchidae</taxon>
        <taxon>Elysia</taxon>
    </lineage>
</organism>
<feature type="domain" description="FPG-type" evidence="3">
    <location>
        <begin position="539"/>
        <end position="576"/>
    </location>
</feature>
<evidence type="ECO:0000256" key="2">
    <source>
        <dbReference type="SAM" id="MobiDB-lite"/>
    </source>
</evidence>
<sequence>MTEPVSGPSRLGRKRHRTNLFESFADRGSDSEDDFEIPHVDLESDSSESDTDTRSSDSECEDSSAVGSRSRNQTDRPTNEWVEVTKETDFRPVYDINFTVREPLSARNIPEECKDPVDYFSLFIDDNFWGTLRRETNRYADQLLGSDEIKAWIQDHPKSRYTKWPEGGVEIKRLKQYVGLLLNMGLTHKKVRDSYWTTRKSQVTPYFGSIMPVDEFNIISRMLHLNNLETEIARGQEGYDPWCKVRVMLDTVNQKSKLHYIPSQNLSIDESMIGMKNRTVFIQYMPNKRHARFGLKKFELCDSNGYVNHLEIYAGKELDTRHDEGQAFGVVQRLMTQGHFLNKGYHLYTDNFYTKPKIAEYLYQNRTVLTGTVRGNSKGLPQGINQKLGVGEAKFWRLFDTDMLALSFREKKSQNKPVLLISTNHDATLEEKIIRGKTKTKPSAIFDYNKFMGGVDISDKQICHYASERSTRRYWKKIFQNLLDISVLNSWIIFCLHSGRKMDRDKYLIEVVEALCEGHERVPTPQPVEQLPAQHCLVLLEGKKEKDCYVCSNRSKDKKSSRGRSRSRYWCPACQVGCHQKCAPQLEHVTNQGARKRPRRQ</sequence>
<evidence type="ECO:0000313" key="5">
    <source>
        <dbReference type="Proteomes" id="UP001283361"/>
    </source>
</evidence>
<dbReference type="PROSITE" id="PS51066">
    <property type="entry name" value="ZF_FPG_2"/>
    <property type="match status" value="1"/>
</dbReference>
<dbReference type="Pfam" id="PF13843">
    <property type="entry name" value="DDE_Tnp_1_7"/>
    <property type="match status" value="1"/>
</dbReference>
<evidence type="ECO:0000313" key="4">
    <source>
        <dbReference type="EMBL" id="KAK3756664.1"/>
    </source>
</evidence>
<reference evidence="4" key="1">
    <citation type="journal article" date="2023" name="G3 (Bethesda)">
        <title>A reference genome for the long-term kleptoplast-retaining sea slug Elysia crispata morphotype clarki.</title>
        <authorList>
            <person name="Eastman K.E."/>
            <person name="Pendleton A.L."/>
            <person name="Shaikh M.A."/>
            <person name="Suttiyut T."/>
            <person name="Ogas R."/>
            <person name="Tomko P."/>
            <person name="Gavelis G."/>
            <person name="Widhalm J.R."/>
            <person name="Wisecaver J.H."/>
        </authorList>
    </citation>
    <scope>NUCLEOTIDE SEQUENCE</scope>
    <source>
        <strain evidence="4">ECLA1</strain>
    </source>
</reference>
<dbReference type="GO" id="GO:0016799">
    <property type="term" value="F:hydrolase activity, hydrolyzing N-glycosyl compounds"/>
    <property type="evidence" value="ECO:0007669"/>
    <property type="project" value="InterPro"/>
</dbReference>
<feature type="region of interest" description="Disordered" evidence="2">
    <location>
        <begin position="1"/>
        <end position="79"/>
    </location>
</feature>
<keyword evidence="1" id="KW-0479">Metal-binding</keyword>
<name>A0AAE0YSU4_9GAST</name>
<dbReference type="AlphaFoldDB" id="A0AAE0YSU4"/>
<dbReference type="GO" id="GO:0003906">
    <property type="term" value="F:DNA-(apurinic or apyrimidinic site) endonuclease activity"/>
    <property type="evidence" value="ECO:0007669"/>
    <property type="project" value="InterPro"/>
</dbReference>
<keyword evidence="1" id="KW-0862">Zinc</keyword>
<protein>
    <recommendedName>
        <fullName evidence="3">FPG-type domain-containing protein</fullName>
    </recommendedName>
</protein>
<dbReference type="InterPro" id="IPR000214">
    <property type="entry name" value="Znf_DNA_glyclase/AP_lyase"/>
</dbReference>
<accession>A0AAE0YSU4</accession>
<feature type="compositionally biased region" description="Basic and acidic residues" evidence="2">
    <location>
        <begin position="24"/>
        <end position="42"/>
    </location>
</feature>
<gene>
    <name evidence="4" type="ORF">RRG08_004253</name>
</gene>
<dbReference type="GO" id="GO:0008270">
    <property type="term" value="F:zinc ion binding"/>
    <property type="evidence" value="ECO:0007669"/>
    <property type="project" value="UniProtKB-KW"/>
</dbReference>
<dbReference type="InterPro" id="IPR029526">
    <property type="entry name" value="PGBD"/>
</dbReference>
<dbReference type="PANTHER" id="PTHR46599">
    <property type="entry name" value="PIGGYBAC TRANSPOSABLE ELEMENT-DERIVED PROTEIN 4"/>
    <property type="match status" value="1"/>
</dbReference>
<keyword evidence="1" id="KW-0863">Zinc-finger</keyword>
<dbReference type="Proteomes" id="UP001283361">
    <property type="component" value="Unassembled WGS sequence"/>
</dbReference>
<keyword evidence="5" id="KW-1185">Reference proteome</keyword>
<comment type="caution">
    <text evidence="4">The sequence shown here is derived from an EMBL/GenBank/DDBJ whole genome shotgun (WGS) entry which is preliminary data.</text>
</comment>
<evidence type="ECO:0000259" key="3">
    <source>
        <dbReference type="PROSITE" id="PS51066"/>
    </source>
</evidence>
<dbReference type="EMBL" id="JAWDGP010005487">
    <property type="protein sequence ID" value="KAK3756664.1"/>
    <property type="molecule type" value="Genomic_DNA"/>
</dbReference>
<proteinExistence type="predicted"/>
<dbReference type="GO" id="GO:0006284">
    <property type="term" value="P:base-excision repair"/>
    <property type="evidence" value="ECO:0007669"/>
    <property type="project" value="InterPro"/>
</dbReference>
<evidence type="ECO:0000256" key="1">
    <source>
        <dbReference type="PROSITE-ProRule" id="PRU00391"/>
    </source>
</evidence>